<comment type="caution">
    <text evidence="1">The sequence shown here is derived from an EMBL/GenBank/DDBJ whole genome shotgun (WGS) entry which is preliminary data.</text>
</comment>
<organism evidence="1 2">
    <name type="scientific">Nitratidesulfovibrio oxamicus</name>
    <dbReference type="NCBI Taxonomy" id="32016"/>
    <lineage>
        <taxon>Bacteria</taxon>
        <taxon>Pseudomonadati</taxon>
        <taxon>Thermodesulfobacteriota</taxon>
        <taxon>Desulfovibrionia</taxon>
        <taxon>Desulfovibrionales</taxon>
        <taxon>Desulfovibrionaceae</taxon>
        <taxon>Nitratidesulfovibrio</taxon>
    </lineage>
</organism>
<gene>
    <name evidence="1" type="ORF">FVW20_14115</name>
</gene>
<keyword evidence="2" id="KW-1185">Reference proteome</keyword>
<dbReference type="GO" id="GO:0016301">
    <property type="term" value="F:kinase activity"/>
    <property type="evidence" value="ECO:0007669"/>
    <property type="project" value="UniProtKB-KW"/>
</dbReference>
<reference evidence="1 2" key="1">
    <citation type="submission" date="2019-08" db="EMBL/GenBank/DDBJ databases">
        <authorList>
            <person name="Luo N."/>
        </authorList>
    </citation>
    <scope>NUCLEOTIDE SEQUENCE [LARGE SCALE GENOMIC DNA]</scope>
    <source>
        <strain evidence="1 2">NCIMB 9442</strain>
    </source>
</reference>
<accession>A0ABS0J7K3</accession>
<keyword evidence="1" id="KW-0418">Kinase</keyword>
<proteinExistence type="predicted"/>
<dbReference type="EMBL" id="VRYY01000471">
    <property type="protein sequence ID" value="MBG3878112.1"/>
    <property type="molecule type" value="Genomic_DNA"/>
</dbReference>
<feature type="non-terminal residue" evidence="1">
    <location>
        <position position="1"/>
    </location>
</feature>
<sequence>PPRIAGVVLTGGMARSARLTERLRQRLQWLAPVVVLPEVEEMHALASGVLRVLRGQELPGDYI</sequence>
<protein>
    <submittedName>
        <fullName evidence="1">Butyrate kinase</fullName>
    </submittedName>
</protein>
<name>A0ABS0J7K3_9BACT</name>
<dbReference type="Proteomes" id="UP001194469">
    <property type="component" value="Unassembled WGS sequence"/>
</dbReference>
<keyword evidence="1" id="KW-0808">Transferase</keyword>
<dbReference type="SUPFAM" id="SSF53067">
    <property type="entry name" value="Actin-like ATPase domain"/>
    <property type="match status" value="1"/>
</dbReference>
<dbReference type="InterPro" id="IPR043129">
    <property type="entry name" value="ATPase_NBD"/>
</dbReference>
<evidence type="ECO:0000313" key="1">
    <source>
        <dbReference type="EMBL" id="MBG3878112.1"/>
    </source>
</evidence>
<evidence type="ECO:0000313" key="2">
    <source>
        <dbReference type="Proteomes" id="UP001194469"/>
    </source>
</evidence>
<dbReference type="Gene3D" id="3.30.420.40">
    <property type="match status" value="1"/>
</dbReference>